<dbReference type="RefSeq" id="WP_209842215.1">
    <property type="nucleotide sequence ID" value="NZ_JAGGJP010000014.1"/>
</dbReference>
<dbReference type="Proteomes" id="UP001596056">
    <property type="component" value="Unassembled WGS sequence"/>
</dbReference>
<dbReference type="EMBL" id="JBHSNA010000011">
    <property type="protein sequence ID" value="MFC5567145.1"/>
    <property type="molecule type" value="Genomic_DNA"/>
</dbReference>
<evidence type="ECO:0000313" key="5">
    <source>
        <dbReference type="Proteomes" id="UP001596056"/>
    </source>
</evidence>
<evidence type="ECO:0000256" key="1">
    <source>
        <dbReference type="ARBA" id="ARBA00003565"/>
    </source>
</evidence>
<gene>
    <name evidence="4" type="ORF">ACFPOC_12075</name>
</gene>
<feature type="domain" description="Thioredoxin" evidence="3">
    <location>
        <begin position="28"/>
        <end position="216"/>
    </location>
</feature>
<comment type="function">
    <text evidence="1">May be required for disulfide bond formation in some proteins.</text>
</comment>
<dbReference type="PROSITE" id="PS51352">
    <property type="entry name" value="THIOREDOXIN_2"/>
    <property type="match status" value="1"/>
</dbReference>
<dbReference type="InterPro" id="IPR013766">
    <property type="entry name" value="Thioredoxin_domain"/>
</dbReference>
<evidence type="ECO:0000313" key="4">
    <source>
        <dbReference type="EMBL" id="MFC5567145.1"/>
    </source>
</evidence>
<dbReference type="InterPro" id="IPR036249">
    <property type="entry name" value="Thioredoxin-like_sf"/>
</dbReference>
<protein>
    <submittedName>
        <fullName evidence="4">DsbA family protein</fullName>
    </submittedName>
</protein>
<evidence type="ECO:0000259" key="3">
    <source>
        <dbReference type="PROSITE" id="PS51352"/>
    </source>
</evidence>
<dbReference type="PANTHER" id="PTHR13887:SF56">
    <property type="entry name" value="THIOREDOXIN-LIKE REDUCTASE RV2466C"/>
    <property type="match status" value="1"/>
</dbReference>
<name>A0ABW0SDY5_9RHOB</name>
<dbReference type="InterPro" id="IPR012336">
    <property type="entry name" value="Thioredoxin-like_fold"/>
</dbReference>
<comment type="caution">
    <text evidence="4">The sequence shown here is derived from an EMBL/GenBank/DDBJ whole genome shotgun (WGS) entry which is preliminary data.</text>
</comment>
<dbReference type="SUPFAM" id="SSF52833">
    <property type="entry name" value="Thioredoxin-like"/>
    <property type="match status" value="1"/>
</dbReference>
<proteinExistence type="inferred from homology"/>
<sequence>MNRRAIVLGTAAAALAAFAGGIWVTDRQGGKTRATEVTLQPLDPTILVRANSPVLGPAEAPVTIVEFFDPSCEACRAFHPVLEQIRREFPTQVRVVMRYAAFHAGSDEAVRILEAARAQGVFEPVLNALLERQPDWALHDGPRLDLAWAIAGEAGLDVDAGQAYRQFPGVVAILNQDAADVEVIGIQQTPTFFINGQPLEEFGPEELKEAVRAEVAALGT</sequence>
<dbReference type="Pfam" id="PF13462">
    <property type="entry name" value="Thioredoxin_4"/>
    <property type="match status" value="1"/>
</dbReference>
<reference evidence="5" key="1">
    <citation type="journal article" date="2019" name="Int. J. Syst. Evol. Microbiol.">
        <title>The Global Catalogue of Microorganisms (GCM) 10K type strain sequencing project: providing services to taxonomists for standard genome sequencing and annotation.</title>
        <authorList>
            <consortium name="The Broad Institute Genomics Platform"/>
            <consortium name="The Broad Institute Genome Sequencing Center for Infectious Disease"/>
            <person name="Wu L."/>
            <person name="Ma J."/>
        </authorList>
    </citation>
    <scope>NUCLEOTIDE SEQUENCE [LARGE SCALE GENOMIC DNA]</scope>
    <source>
        <strain evidence="5">KACC 11588</strain>
    </source>
</reference>
<keyword evidence="5" id="KW-1185">Reference proteome</keyword>
<dbReference type="PANTHER" id="PTHR13887">
    <property type="entry name" value="GLUTATHIONE S-TRANSFERASE KAPPA"/>
    <property type="match status" value="1"/>
</dbReference>
<evidence type="ECO:0000256" key="2">
    <source>
        <dbReference type="ARBA" id="ARBA00005791"/>
    </source>
</evidence>
<organism evidence="4 5">
    <name type="scientific">Rubellimicrobium aerolatum</name>
    <dbReference type="NCBI Taxonomy" id="490979"/>
    <lineage>
        <taxon>Bacteria</taxon>
        <taxon>Pseudomonadati</taxon>
        <taxon>Pseudomonadota</taxon>
        <taxon>Alphaproteobacteria</taxon>
        <taxon>Rhodobacterales</taxon>
        <taxon>Roseobacteraceae</taxon>
        <taxon>Rubellimicrobium</taxon>
    </lineage>
</organism>
<comment type="similarity">
    <text evidence="2">Belongs to the thioredoxin family. DsbA subfamily.</text>
</comment>
<accession>A0ABW0SDY5</accession>
<dbReference type="Gene3D" id="3.40.30.10">
    <property type="entry name" value="Glutaredoxin"/>
    <property type="match status" value="1"/>
</dbReference>